<dbReference type="SMART" id="SM00256">
    <property type="entry name" value="FBOX"/>
    <property type="match status" value="1"/>
</dbReference>
<proteinExistence type="predicted"/>
<dbReference type="Pfam" id="PF12937">
    <property type="entry name" value="F-box-like"/>
    <property type="match status" value="1"/>
</dbReference>
<dbReference type="GO" id="GO:0019005">
    <property type="term" value="C:SCF ubiquitin ligase complex"/>
    <property type="evidence" value="ECO:0007669"/>
    <property type="project" value="UniProtKB-UniRule"/>
</dbReference>
<dbReference type="GO" id="GO:0005737">
    <property type="term" value="C:cytoplasm"/>
    <property type="evidence" value="ECO:0007669"/>
    <property type="project" value="TreeGrafter"/>
</dbReference>
<dbReference type="EMBL" id="BAABME010004078">
    <property type="protein sequence ID" value="GAA0161098.1"/>
    <property type="molecule type" value="Genomic_DNA"/>
</dbReference>
<comment type="caution">
    <text evidence="3">The sequence shown here is derived from an EMBL/GenBank/DDBJ whole genome shotgun (WGS) entry which is preliminary data.</text>
</comment>
<dbReference type="Proteomes" id="UP001454036">
    <property type="component" value="Unassembled WGS sequence"/>
</dbReference>
<dbReference type="InterPro" id="IPR001810">
    <property type="entry name" value="F-box_dom"/>
</dbReference>
<sequence length="255" mass="28597">MSEKATKCTCPWQILVLVSQHLDPKSIAKASCVCKTWYISMSSDHIWQNICSNTFTSLANLKLTNPNVPYCKLYGIGSTSSKRRIQKPPKPIIALNNVLFSVDITNRNKHIASVIKHGCDLLMDDEDSIFRFDIDVHVNSLMEIRALDSLRVTWNIVLEDFGGVLSMMDCKGRGSFLLGLEGWFSEELPPPGCCSSVMPSGLVADVRLGLRERCGKVLIEKVSVGVLSVISWRYVRVDDALRYLQHFLSPHAHRC</sequence>
<feature type="domain" description="F-box" evidence="2">
    <location>
        <begin position="10"/>
        <end position="50"/>
    </location>
</feature>
<dbReference type="InterPro" id="IPR036047">
    <property type="entry name" value="F-box-like_dom_sf"/>
</dbReference>
<name>A0AAV3QD24_LITER</name>
<dbReference type="PANTHER" id="PTHR12874:SF16">
    <property type="entry name" value="OS01G0800800 PROTEIN"/>
    <property type="match status" value="1"/>
</dbReference>
<keyword evidence="4" id="KW-1185">Reference proteome</keyword>
<dbReference type="GO" id="GO:0005634">
    <property type="term" value="C:nucleus"/>
    <property type="evidence" value="ECO:0007669"/>
    <property type="project" value="UniProtKB-SubCell"/>
</dbReference>
<comment type="pathway">
    <text evidence="1">Protein modification; protein ubiquitination.</text>
</comment>
<evidence type="ECO:0000313" key="3">
    <source>
        <dbReference type="EMBL" id="GAA0161098.1"/>
    </source>
</evidence>
<evidence type="ECO:0000256" key="1">
    <source>
        <dbReference type="RuleBase" id="RU369085"/>
    </source>
</evidence>
<organism evidence="3 4">
    <name type="scientific">Lithospermum erythrorhizon</name>
    <name type="common">Purple gromwell</name>
    <name type="synonym">Lithospermum officinale var. erythrorhizon</name>
    <dbReference type="NCBI Taxonomy" id="34254"/>
    <lineage>
        <taxon>Eukaryota</taxon>
        <taxon>Viridiplantae</taxon>
        <taxon>Streptophyta</taxon>
        <taxon>Embryophyta</taxon>
        <taxon>Tracheophyta</taxon>
        <taxon>Spermatophyta</taxon>
        <taxon>Magnoliopsida</taxon>
        <taxon>eudicotyledons</taxon>
        <taxon>Gunneridae</taxon>
        <taxon>Pentapetalae</taxon>
        <taxon>asterids</taxon>
        <taxon>lamiids</taxon>
        <taxon>Boraginales</taxon>
        <taxon>Boraginaceae</taxon>
        <taxon>Boraginoideae</taxon>
        <taxon>Lithospermeae</taxon>
        <taxon>Lithospermum</taxon>
    </lineage>
</organism>
<evidence type="ECO:0000313" key="4">
    <source>
        <dbReference type="Proteomes" id="UP001454036"/>
    </source>
</evidence>
<dbReference type="PANTHER" id="PTHR12874">
    <property type="entry name" value="F-BOX ONLY PROTEIN 48-RELATED"/>
    <property type="match status" value="1"/>
</dbReference>
<dbReference type="AlphaFoldDB" id="A0AAV3QD24"/>
<protein>
    <recommendedName>
        <fullName evidence="1">F-box protein</fullName>
    </recommendedName>
</protein>
<evidence type="ECO:0000259" key="2">
    <source>
        <dbReference type="SMART" id="SM00256"/>
    </source>
</evidence>
<comment type="subcellular location">
    <subcellularLocation>
        <location evidence="1">Nucleus</location>
    </subcellularLocation>
</comment>
<dbReference type="GO" id="GO:0016567">
    <property type="term" value="P:protein ubiquitination"/>
    <property type="evidence" value="ECO:0007669"/>
    <property type="project" value="UniProtKB-UniRule"/>
</dbReference>
<accession>A0AAV3QD24</accession>
<reference evidence="3 4" key="1">
    <citation type="submission" date="2024-01" db="EMBL/GenBank/DDBJ databases">
        <title>The complete chloroplast genome sequence of Lithospermum erythrorhizon: insights into the phylogenetic relationship among Boraginaceae species and the maternal lineages of purple gromwells.</title>
        <authorList>
            <person name="Okada T."/>
            <person name="Watanabe K."/>
        </authorList>
    </citation>
    <scope>NUCLEOTIDE SEQUENCE [LARGE SCALE GENOMIC DNA]</scope>
</reference>
<comment type="subunit">
    <text evidence="1">Component of the SCF-type E3 ligase complex.</text>
</comment>
<comment type="function">
    <text evidence="1">Acts as a component of a SCF E3 ubiquitin ligase complexes.</text>
</comment>
<dbReference type="GO" id="GO:0031146">
    <property type="term" value="P:SCF-dependent proteasomal ubiquitin-dependent protein catabolic process"/>
    <property type="evidence" value="ECO:0007669"/>
    <property type="project" value="UniProtKB-UniRule"/>
</dbReference>
<dbReference type="Gene3D" id="1.20.1280.50">
    <property type="match status" value="1"/>
</dbReference>
<dbReference type="SUPFAM" id="SSF81383">
    <property type="entry name" value="F-box domain"/>
    <property type="match status" value="1"/>
</dbReference>
<dbReference type="GO" id="GO:0009740">
    <property type="term" value="P:gibberellic acid mediated signaling pathway"/>
    <property type="evidence" value="ECO:0007669"/>
    <property type="project" value="TreeGrafter"/>
</dbReference>
<keyword evidence="1" id="KW-0539">Nucleus</keyword>
<gene>
    <name evidence="3" type="ORF">LIER_17495</name>
</gene>
<keyword evidence="1" id="KW-0833">Ubl conjugation pathway</keyword>